<reference evidence="3" key="1">
    <citation type="journal article" date="2009" name="Genome Res.">
        <title>Comparative genomic analyses of the human fungal pathogens Coccidioides and their relatives.</title>
        <authorList>
            <person name="Sharpton T.J."/>
            <person name="Stajich J.E."/>
            <person name="Rounsley S.D."/>
            <person name="Gardner M.J."/>
            <person name="Wortman J.R."/>
            <person name="Jordar V.S."/>
            <person name="Maiti R."/>
            <person name="Kodira C.D."/>
            <person name="Neafsey D.E."/>
            <person name="Zeng Q."/>
            <person name="Hung C.-Y."/>
            <person name="McMahan C."/>
            <person name="Muszewska A."/>
            <person name="Grynberg M."/>
            <person name="Mandel M.A."/>
            <person name="Kellner E.M."/>
            <person name="Barker B.M."/>
            <person name="Galgiani J.N."/>
            <person name="Orbach M.J."/>
            <person name="Kirkland T.N."/>
            <person name="Cole G.T."/>
            <person name="Henn M.R."/>
            <person name="Birren B.W."/>
            <person name="Taylor J.W."/>
        </authorList>
    </citation>
    <scope>NUCLEOTIDE SEQUENCE [LARGE SCALE GENOMIC DNA]</scope>
    <source>
        <strain evidence="3">RS</strain>
    </source>
</reference>
<evidence type="ECO:0000313" key="3">
    <source>
        <dbReference type="Proteomes" id="UP000001261"/>
    </source>
</evidence>
<evidence type="ECO:0000313" key="2">
    <source>
        <dbReference type="EMBL" id="EAS30620.3"/>
    </source>
</evidence>
<name>J3K7E9_COCIM</name>
<dbReference type="GeneID" id="24164643"/>
<dbReference type="KEGG" id="cim:CIMG_13016"/>
<accession>J3K7E9</accession>
<dbReference type="Proteomes" id="UP000001261">
    <property type="component" value="Unassembled WGS sequence"/>
</dbReference>
<gene>
    <name evidence="2" type="ORF">CIMG_13016</name>
</gene>
<dbReference type="EMBL" id="GG704912">
    <property type="protein sequence ID" value="EAS30620.3"/>
    <property type="molecule type" value="Genomic_DNA"/>
</dbReference>
<protein>
    <submittedName>
        <fullName evidence="2">Uncharacterized protein</fullName>
    </submittedName>
</protein>
<reference evidence="3" key="2">
    <citation type="journal article" date="2010" name="Genome Res.">
        <title>Population genomic sequencing of Coccidioides fungi reveals recent hybridization and transposon control.</title>
        <authorList>
            <person name="Neafsey D.E."/>
            <person name="Barker B.M."/>
            <person name="Sharpton T.J."/>
            <person name="Stajich J.E."/>
            <person name="Park D.J."/>
            <person name="Whiston E."/>
            <person name="Hung C.-Y."/>
            <person name="McMahan C."/>
            <person name="White J."/>
            <person name="Sykes S."/>
            <person name="Heiman D."/>
            <person name="Young S."/>
            <person name="Zeng Q."/>
            <person name="Abouelleil A."/>
            <person name="Aftuck L."/>
            <person name="Bessette D."/>
            <person name="Brown A."/>
            <person name="FitzGerald M."/>
            <person name="Lui A."/>
            <person name="Macdonald J.P."/>
            <person name="Priest M."/>
            <person name="Orbach M.J."/>
            <person name="Galgiani J.N."/>
            <person name="Kirkland T.N."/>
            <person name="Cole G.T."/>
            <person name="Birren B.W."/>
            <person name="Henn M.R."/>
            <person name="Taylor J.W."/>
            <person name="Rounsley S.D."/>
        </authorList>
    </citation>
    <scope>GENOME REANNOTATION</scope>
    <source>
        <strain evidence="3">RS</strain>
    </source>
</reference>
<dbReference type="InParanoid" id="J3K7E9"/>
<evidence type="ECO:0000256" key="1">
    <source>
        <dbReference type="SAM" id="MobiDB-lite"/>
    </source>
</evidence>
<dbReference type="RefSeq" id="XP_001242203.1">
    <property type="nucleotide sequence ID" value="XM_001242202.1"/>
</dbReference>
<sequence length="85" mass="9694">MKLLSSGSRASFRPSWLEEATTSCGLVSQTRRCLCQQCPSATRPDETRSQGESVDEDEEEDEEEEELVGDPILHWRQLFTIHNSH</sequence>
<organism evidence="2 3">
    <name type="scientific">Coccidioides immitis (strain RS)</name>
    <name type="common">Valley fever fungus</name>
    <dbReference type="NCBI Taxonomy" id="246410"/>
    <lineage>
        <taxon>Eukaryota</taxon>
        <taxon>Fungi</taxon>
        <taxon>Dikarya</taxon>
        <taxon>Ascomycota</taxon>
        <taxon>Pezizomycotina</taxon>
        <taxon>Eurotiomycetes</taxon>
        <taxon>Eurotiomycetidae</taxon>
        <taxon>Onygenales</taxon>
        <taxon>Onygenaceae</taxon>
        <taxon>Coccidioides</taxon>
    </lineage>
</organism>
<dbReference type="VEuPathDB" id="FungiDB:CIMG_13016"/>
<dbReference type="AlphaFoldDB" id="J3K7E9"/>
<feature type="region of interest" description="Disordered" evidence="1">
    <location>
        <begin position="39"/>
        <end position="70"/>
    </location>
</feature>
<feature type="compositionally biased region" description="Acidic residues" evidence="1">
    <location>
        <begin position="53"/>
        <end position="68"/>
    </location>
</feature>
<proteinExistence type="predicted"/>
<keyword evidence="3" id="KW-1185">Reference proteome</keyword>